<keyword evidence="3" id="KW-1185">Reference proteome</keyword>
<dbReference type="Pfam" id="PF25545">
    <property type="entry name" value="DUF7924"/>
    <property type="match status" value="1"/>
</dbReference>
<proteinExistence type="predicted"/>
<dbReference type="AlphaFoldDB" id="A0A1B8GUF6"/>
<evidence type="ECO:0000259" key="1">
    <source>
        <dbReference type="Pfam" id="PF25545"/>
    </source>
</evidence>
<dbReference type="GeneID" id="28836271"/>
<gene>
    <name evidence="2" type="ORF">VE01_02885</name>
</gene>
<sequence length="161" mass="17787">MMMHLVDESRHSYVMPNQDARFPFLAIEFKSQANKGTHYVATNQVAGAGAIALNGQLELMRRAYGVTAVDASALRFFSITIDQAYAQINVHWVEGILGQDEPCSFRVERIARHFMDSVEGLRAVACAVENILDYGIDTLLPSVCEALDAYETTMIAARDGI</sequence>
<protein>
    <recommendedName>
        <fullName evidence="1">DUF7924 domain-containing protein</fullName>
    </recommendedName>
</protein>
<evidence type="ECO:0000313" key="2">
    <source>
        <dbReference type="EMBL" id="OBT99468.2"/>
    </source>
</evidence>
<feature type="domain" description="DUF7924" evidence="1">
    <location>
        <begin position="5"/>
        <end position="147"/>
    </location>
</feature>
<reference evidence="3" key="2">
    <citation type="journal article" date="2018" name="Nat. Commun.">
        <title>Extreme sensitivity to ultraviolet light in the fungal pathogen causing white-nose syndrome of bats.</title>
        <authorList>
            <person name="Palmer J.M."/>
            <person name="Drees K.P."/>
            <person name="Foster J.T."/>
            <person name="Lindner D.L."/>
        </authorList>
    </citation>
    <scope>NUCLEOTIDE SEQUENCE [LARGE SCALE GENOMIC DNA]</scope>
    <source>
        <strain evidence="3">UAMH 10579</strain>
    </source>
</reference>
<evidence type="ECO:0000313" key="3">
    <source>
        <dbReference type="Proteomes" id="UP000091956"/>
    </source>
</evidence>
<dbReference type="PANTHER" id="PTHR42470:SF1">
    <property type="entry name" value="VAST DOMAIN-CONTAINING PROTEIN"/>
    <property type="match status" value="1"/>
</dbReference>
<organism evidence="2 3">
    <name type="scientific">Pseudogymnoascus verrucosus</name>
    <dbReference type="NCBI Taxonomy" id="342668"/>
    <lineage>
        <taxon>Eukaryota</taxon>
        <taxon>Fungi</taxon>
        <taxon>Dikarya</taxon>
        <taxon>Ascomycota</taxon>
        <taxon>Pezizomycotina</taxon>
        <taxon>Leotiomycetes</taxon>
        <taxon>Thelebolales</taxon>
        <taxon>Thelebolaceae</taxon>
        <taxon>Pseudogymnoascus</taxon>
    </lineage>
</organism>
<accession>A0A1B8GUF6</accession>
<dbReference type="InterPro" id="IPR057684">
    <property type="entry name" value="DUF7924"/>
</dbReference>
<dbReference type="EMBL" id="KV460212">
    <property type="protein sequence ID" value="OBT99468.2"/>
    <property type="molecule type" value="Genomic_DNA"/>
</dbReference>
<dbReference type="RefSeq" id="XP_018133201.2">
    <property type="nucleotide sequence ID" value="XM_018272389.2"/>
</dbReference>
<reference evidence="2 3" key="1">
    <citation type="submission" date="2016-03" db="EMBL/GenBank/DDBJ databases">
        <title>Comparative genomics of Pseudogymnoascus destructans, the fungus causing white-nose syndrome of bats.</title>
        <authorList>
            <person name="Palmer J.M."/>
            <person name="Drees K.P."/>
            <person name="Foster J.T."/>
            <person name="Lindner D.L."/>
        </authorList>
    </citation>
    <scope>NUCLEOTIDE SEQUENCE [LARGE SCALE GENOMIC DNA]</scope>
    <source>
        <strain evidence="2 3">UAMH 10579</strain>
    </source>
</reference>
<dbReference type="STRING" id="342668.A0A1B8GUF6"/>
<dbReference type="Proteomes" id="UP000091956">
    <property type="component" value="Unassembled WGS sequence"/>
</dbReference>
<name>A0A1B8GUF6_9PEZI</name>
<dbReference type="PANTHER" id="PTHR42470">
    <property type="entry name" value="VAST DOMAIN-CONTAINING PROTEIN"/>
    <property type="match status" value="1"/>
</dbReference>